<organism evidence="1">
    <name type="scientific">Podoviridae sp. ct8Lf7</name>
    <dbReference type="NCBI Taxonomy" id="2827723"/>
    <lineage>
        <taxon>Viruses</taxon>
        <taxon>Duplodnaviria</taxon>
        <taxon>Heunggongvirae</taxon>
        <taxon>Uroviricota</taxon>
        <taxon>Caudoviricetes</taxon>
    </lineage>
</organism>
<name>A0A8S5S1W7_9CAUD</name>
<reference evidence="1" key="1">
    <citation type="journal article" date="2021" name="Proc. Natl. Acad. Sci. U.S.A.">
        <title>A Catalog of Tens of Thousands of Viruses from Human Metagenomes Reveals Hidden Associations with Chronic Diseases.</title>
        <authorList>
            <person name="Tisza M.J."/>
            <person name="Buck C.B."/>
        </authorList>
    </citation>
    <scope>NUCLEOTIDE SEQUENCE</scope>
    <source>
        <strain evidence="1">Ct8Lf7</strain>
    </source>
</reference>
<accession>A0A8S5S1W7</accession>
<proteinExistence type="predicted"/>
<evidence type="ECO:0000313" key="1">
    <source>
        <dbReference type="EMBL" id="DAF44711.1"/>
    </source>
</evidence>
<protein>
    <submittedName>
        <fullName evidence="1">Uncharacterized protein</fullName>
    </submittedName>
</protein>
<sequence>MIYDLQTSSTRVKNSQKYFLDKQLIGNCSFENLKLRYPEETELIKDIDKPYIITLVDKAYSNGDMLRGRVIVNGVVSYVFRNKFDVQNFAETEYKKHLTE</sequence>
<dbReference type="EMBL" id="BK032511">
    <property type="protein sequence ID" value="DAF44711.1"/>
    <property type="molecule type" value="Genomic_DNA"/>
</dbReference>